<dbReference type="InterPro" id="IPR036390">
    <property type="entry name" value="WH_DNA-bd_sf"/>
</dbReference>
<comment type="caution">
    <text evidence="9">The sequence shown here is derived from an EMBL/GenBank/DDBJ whole genome shotgun (WGS) entry which is preliminary data.</text>
</comment>
<proteinExistence type="inferred from homology"/>
<evidence type="ECO:0000256" key="3">
    <source>
        <dbReference type="ARBA" id="ARBA00023125"/>
    </source>
</evidence>
<evidence type="ECO:0000313" key="10">
    <source>
        <dbReference type="Proteomes" id="UP001347796"/>
    </source>
</evidence>
<reference evidence="9 10" key="1">
    <citation type="submission" date="2024-01" db="EMBL/GenBank/DDBJ databases">
        <title>The genome of the rayed Mediterranean limpet Patella caerulea (Linnaeus, 1758).</title>
        <authorList>
            <person name="Anh-Thu Weber A."/>
            <person name="Halstead-Nussloch G."/>
        </authorList>
    </citation>
    <scope>NUCLEOTIDE SEQUENCE [LARGE SCALE GENOMIC DNA]</scope>
    <source>
        <strain evidence="9">AATW-2023a</strain>
        <tissue evidence="9">Whole specimen</tissue>
    </source>
</reference>
<evidence type="ECO:0000256" key="6">
    <source>
        <dbReference type="SAM" id="Coils"/>
    </source>
</evidence>
<feature type="domain" description="E2F/DP family winged-helix DNA-binding" evidence="8">
    <location>
        <begin position="147"/>
        <end position="212"/>
    </location>
</feature>
<dbReference type="Proteomes" id="UP001347796">
    <property type="component" value="Unassembled WGS sequence"/>
</dbReference>
<dbReference type="PANTHER" id="PTHR12081:SF107">
    <property type="entry name" value="E2E3"/>
    <property type="match status" value="1"/>
</dbReference>
<dbReference type="GO" id="GO:0000978">
    <property type="term" value="F:RNA polymerase II cis-regulatory region sequence-specific DNA binding"/>
    <property type="evidence" value="ECO:0007669"/>
    <property type="project" value="InterPro"/>
</dbReference>
<protein>
    <recommendedName>
        <fullName evidence="8">E2F/DP family winged-helix DNA-binding domain-containing protein</fullName>
    </recommendedName>
</protein>
<comment type="subcellular location">
    <subcellularLocation>
        <location evidence="5">Nucleus</location>
    </subcellularLocation>
</comment>
<keyword evidence="3 5" id="KW-0238">DNA-binding</keyword>
<dbReference type="Gene3D" id="6.10.250.540">
    <property type="match status" value="1"/>
</dbReference>
<gene>
    <name evidence="9" type="ORF">SNE40_021526</name>
</gene>
<dbReference type="AlphaFoldDB" id="A0AAN8IXM8"/>
<evidence type="ECO:0000313" key="9">
    <source>
        <dbReference type="EMBL" id="KAK6167522.1"/>
    </source>
</evidence>
<evidence type="ECO:0000256" key="4">
    <source>
        <dbReference type="ARBA" id="ARBA00023163"/>
    </source>
</evidence>
<dbReference type="InterPro" id="IPR015633">
    <property type="entry name" value="E2F"/>
</dbReference>
<dbReference type="SUPFAM" id="SSF46785">
    <property type="entry name" value="Winged helix' DNA-binding domain"/>
    <property type="match status" value="1"/>
</dbReference>
<keyword evidence="5" id="KW-0539">Nucleus</keyword>
<keyword evidence="4 5" id="KW-0804">Transcription</keyword>
<dbReference type="PANTHER" id="PTHR12081">
    <property type="entry name" value="TRANSCRIPTION FACTOR E2F"/>
    <property type="match status" value="1"/>
</dbReference>
<dbReference type="InterPro" id="IPR003316">
    <property type="entry name" value="E2F_WHTH_DNA-bd_dom"/>
</dbReference>
<dbReference type="EMBL" id="JAZGQO010000018">
    <property type="protein sequence ID" value="KAK6167522.1"/>
    <property type="molecule type" value="Genomic_DNA"/>
</dbReference>
<dbReference type="Pfam" id="PF16421">
    <property type="entry name" value="E2F_CC-MB"/>
    <property type="match status" value="1"/>
</dbReference>
<evidence type="ECO:0000259" key="8">
    <source>
        <dbReference type="SMART" id="SM01372"/>
    </source>
</evidence>
<evidence type="ECO:0000256" key="7">
    <source>
        <dbReference type="SAM" id="MobiDB-lite"/>
    </source>
</evidence>
<dbReference type="SUPFAM" id="SSF144074">
    <property type="entry name" value="E2F-DP heterodimerization region"/>
    <property type="match status" value="1"/>
</dbReference>
<dbReference type="Gene3D" id="1.10.10.10">
    <property type="entry name" value="Winged helix-like DNA-binding domain superfamily/Winged helix DNA-binding domain"/>
    <property type="match status" value="1"/>
</dbReference>
<sequence>MPRKQAIVARKCFPPFVKQELDETLIAPQVLTNSVFCNQQTVNVKIEPTEIIPSVWGTTQCSLGLTPQGSTQSPIDCKPILGRPQAKRKLELEPDSIQQEGFKTPKSCKRRGRYSSDSSSPRNGRVPCSSLDQLWKSCSRSPLEKTRYDTSLGLLTKKFVGLLRSATDGVVDLNKAAELLEVQKRRIYDITNVLEGISLIQKKSKNNIQWKGATNSIAANTSLTTVISTDAVDLHSDIADLDAKENRLDEAIKNCTRQLKLLTEDRDNAKQAYVTYQDIRSLKSLDERTVIAIKAPPETRLEVPDPSKIWLKSQKGPIDVFLCPEDMPETDVSSSEKNSDFAPSTDPSSSRGIKNALLEDEDISPENNFNLLQQTEDQIIDTPFVQLEPPIDLEDYIFGLDGEGISDLFDVYDIPTNI</sequence>
<dbReference type="InterPro" id="IPR036388">
    <property type="entry name" value="WH-like_DNA-bd_sf"/>
</dbReference>
<dbReference type="FunFam" id="1.10.10.10:FF:000008">
    <property type="entry name" value="E2F transcription factor 1"/>
    <property type="match status" value="1"/>
</dbReference>
<name>A0AAN8IXM8_PATCE</name>
<keyword evidence="2 5" id="KW-0805">Transcription regulation</keyword>
<feature type="region of interest" description="Disordered" evidence="7">
    <location>
        <begin position="101"/>
        <end position="126"/>
    </location>
</feature>
<evidence type="ECO:0000256" key="1">
    <source>
        <dbReference type="ARBA" id="ARBA00010940"/>
    </source>
</evidence>
<dbReference type="Pfam" id="PF02319">
    <property type="entry name" value="WHD_E2F_TDP"/>
    <property type="match status" value="1"/>
</dbReference>
<dbReference type="GO" id="GO:0000981">
    <property type="term" value="F:DNA-binding transcription factor activity, RNA polymerase II-specific"/>
    <property type="evidence" value="ECO:0007669"/>
    <property type="project" value="TreeGrafter"/>
</dbReference>
<dbReference type="InterPro" id="IPR037241">
    <property type="entry name" value="E2F-DP_heterodim"/>
</dbReference>
<feature type="region of interest" description="Disordered" evidence="7">
    <location>
        <begin position="326"/>
        <end position="352"/>
    </location>
</feature>
<accession>A0AAN8IXM8</accession>
<keyword evidence="10" id="KW-1185">Reference proteome</keyword>
<evidence type="ECO:0000256" key="5">
    <source>
        <dbReference type="RuleBase" id="RU003796"/>
    </source>
</evidence>
<organism evidence="9 10">
    <name type="scientific">Patella caerulea</name>
    <name type="common">Rayed Mediterranean limpet</name>
    <dbReference type="NCBI Taxonomy" id="87958"/>
    <lineage>
        <taxon>Eukaryota</taxon>
        <taxon>Metazoa</taxon>
        <taxon>Spiralia</taxon>
        <taxon>Lophotrochozoa</taxon>
        <taxon>Mollusca</taxon>
        <taxon>Gastropoda</taxon>
        <taxon>Patellogastropoda</taxon>
        <taxon>Patelloidea</taxon>
        <taxon>Patellidae</taxon>
        <taxon>Patella</taxon>
    </lineage>
</organism>
<dbReference type="GO" id="GO:0046983">
    <property type="term" value="F:protein dimerization activity"/>
    <property type="evidence" value="ECO:0007669"/>
    <property type="project" value="InterPro"/>
</dbReference>
<dbReference type="InterPro" id="IPR032198">
    <property type="entry name" value="E2F_CC-MB"/>
</dbReference>
<dbReference type="GO" id="GO:0090575">
    <property type="term" value="C:RNA polymerase II transcription regulator complex"/>
    <property type="evidence" value="ECO:0007669"/>
    <property type="project" value="TreeGrafter"/>
</dbReference>
<feature type="compositionally biased region" description="Polar residues" evidence="7">
    <location>
        <begin position="331"/>
        <end position="352"/>
    </location>
</feature>
<dbReference type="SMART" id="SM01372">
    <property type="entry name" value="E2F_TDP"/>
    <property type="match status" value="1"/>
</dbReference>
<feature type="coiled-coil region" evidence="6">
    <location>
        <begin position="238"/>
        <end position="272"/>
    </location>
</feature>
<evidence type="ECO:0000256" key="2">
    <source>
        <dbReference type="ARBA" id="ARBA00023015"/>
    </source>
</evidence>
<keyword evidence="6" id="KW-0175">Coiled coil</keyword>
<dbReference type="CDD" id="cd14660">
    <property type="entry name" value="E2F_DD"/>
    <property type="match status" value="1"/>
</dbReference>
<comment type="similarity">
    <text evidence="1 5">Belongs to the E2F/DP family.</text>
</comment>